<sequence>MCHFDRKEEKTSVTLSAEGTTSKQIRQKLEEQTSHDITSGQLRTILFNKNMAETVGITSFLDTMQRDSSISSLIFLAITDNAEETINNTNYEEYPEMGSYIYQLLDKHKKKEMLVNSNLHDFITTLYEIGIDPTLPMINNANEAAPSIGDVALFKDDKIVGSISLINTFYIKLFTSKNGFLGDITLRIPANELEKRDIAKLNLSNIEFYEITLHPIKYKGNIEIMNEELVHLNATISVSILELQPTVSLQNKDSLSKMEQLIGESLNKEFEYILEDLKSLNTDPIGIGRKIRSIRKYSHLTEEDLRENYPALKIKPNIKVEIKRSGSVD</sequence>
<keyword evidence="4" id="KW-0732">Signal</keyword>
<reference evidence="11 12" key="1">
    <citation type="journal article" date="2020" name="Biotechnol. Biofuels">
        <title>New insights from the biogas microbiome by comprehensive genome-resolved metagenomics of nearly 1600 species originating from multiple anaerobic digesters.</title>
        <authorList>
            <person name="Campanaro S."/>
            <person name="Treu L."/>
            <person name="Rodriguez-R L.M."/>
            <person name="Kovalovszki A."/>
            <person name="Ziels R.M."/>
            <person name="Maus I."/>
            <person name="Zhu X."/>
            <person name="Kougias P.G."/>
            <person name="Basile A."/>
            <person name="Luo G."/>
            <person name="Schluter A."/>
            <person name="Konstantinidis K.T."/>
            <person name="Angelidaki I."/>
        </authorList>
    </citation>
    <scope>NUCLEOTIDE SEQUENCE [LARGE SCALE GENOMIC DNA]</scope>
    <source>
        <strain evidence="11">AS23ysBPME_34</strain>
    </source>
</reference>
<dbReference type="PANTHER" id="PTHR35789">
    <property type="entry name" value="SPORE GERMINATION PROTEIN B3"/>
    <property type="match status" value="1"/>
</dbReference>
<accession>A0A7X8C4H3</accession>
<evidence type="ECO:0000259" key="9">
    <source>
        <dbReference type="Pfam" id="PF05504"/>
    </source>
</evidence>
<comment type="subcellular location">
    <subcellularLocation>
        <location evidence="1">Membrane</location>
        <topology evidence="1">Lipid-anchor</topology>
    </subcellularLocation>
</comment>
<dbReference type="Proteomes" id="UP000541058">
    <property type="component" value="Unassembled WGS sequence"/>
</dbReference>
<evidence type="ECO:0000256" key="6">
    <source>
        <dbReference type="ARBA" id="ARBA00023139"/>
    </source>
</evidence>
<dbReference type="EMBL" id="JAAYSM010000275">
    <property type="protein sequence ID" value="NLJ18827.1"/>
    <property type="molecule type" value="Genomic_DNA"/>
</dbReference>
<evidence type="ECO:0000313" key="11">
    <source>
        <dbReference type="EMBL" id="NLJ18827.1"/>
    </source>
</evidence>
<evidence type="ECO:0000256" key="1">
    <source>
        <dbReference type="ARBA" id="ARBA00004635"/>
    </source>
</evidence>
<dbReference type="InterPro" id="IPR057336">
    <property type="entry name" value="GerAC_N"/>
</dbReference>
<dbReference type="Pfam" id="PF05504">
    <property type="entry name" value="Spore_GerAC"/>
    <property type="match status" value="1"/>
</dbReference>
<comment type="caution">
    <text evidence="11">The sequence shown here is derived from an EMBL/GenBank/DDBJ whole genome shotgun (WGS) entry which is preliminary data.</text>
</comment>
<proteinExistence type="inferred from homology"/>
<evidence type="ECO:0000313" key="12">
    <source>
        <dbReference type="Proteomes" id="UP000541058"/>
    </source>
</evidence>
<feature type="compositionally biased region" description="Basic and acidic residues" evidence="8">
    <location>
        <begin position="1"/>
        <end position="11"/>
    </location>
</feature>
<gene>
    <name evidence="11" type="ORF">GX355_08185</name>
</gene>
<dbReference type="Gene3D" id="3.30.300.210">
    <property type="entry name" value="Nutrient germinant receptor protein C, domain 3"/>
    <property type="match status" value="1"/>
</dbReference>
<keyword evidence="5" id="KW-0472">Membrane</keyword>
<evidence type="ECO:0000256" key="3">
    <source>
        <dbReference type="ARBA" id="ARBA00022544"/>
    </source>
</evidence>
<keyword evidence="7" id="KW-0449">Lipoprotein</keyword>
<protein>
    <submittedName>
        <fullName evidence="11">Spore gernimation protein</fullName>
    </submittedName>
</protein>
<dbReference type="Pfam" id="PF25198">
    <property type="entry name" value="Spore_GerAC_N"/>
    <property type="match status" value="1"/>
</dbReference>
<dbReference type="InterPro" id="IPR008844">
    <property type="entry name" value="Spore_GerAC-like"/>
</dbReference>
<evidence type="ECO:0000256" key="4">
    <source>
        <dbReference type="ARBA" id="ARBA00022729"/>
    </source>
</evidence>
<organism evidence="11 12">
    <name type="scientific">Globicatella sulfidifaciens</name>
    <dbReference type="NCBI Taxonomy" id="136093"/>
    <lineage>
        <taxon>Bacteria</taxon>
        <taxon>Bacillati</taxon>
        <taxon>Bacillota</taxon>
        <taxon>Bacilli</taxon>
        <taxon>Lactobacillales</taxon>
        <taxon>Aerococcaceae</taxon>
        <taxon>Globicatella</taxon>
    </lineage>
</organism>
<evidence type="ECO:0000256" key="2">
    <source>
        <dbReference type="ARBA" id="ARBA00007886"/>
    </source>
</evidence>
<feature type="compositionally biased region" description="Polar residues" evidence="8">
    <location>
        <begin position="12"/>
        <end position="22"/>
    </location>
</feature>
<dbReference type="PANTHER" id="PTHR35789:SF1">
    <property type="entry name" value="SPORE GERMINATION PROTEIN B3"/>
    <property type="match status" value="1"/>
</dbReference>
<feature type="domain" description="Spore germination protein N-terminal" evidence="10">
    <location>
        <begin position="8"/>
        <end position="138"/>
    </location>
</feature>
<evidence type="ECO:0000256" key="8">
    <source>
        <dbReference type="SAM" id="MobiDB-lite"/>
    </source>
</evidence>
<name>A0A7X8C4H3_9LACT</name>
<evidence type="ECO:0000256" key="7">
    <source>
        <dbReference type="ARBA" id="ARBA00023288"/>
    </source>
</evidence>
<dbReference type="GO" id="GO:0009847">
    <property type="term" value="P:spore germination"/>
    <property type="evidence" value="ECO:0007669"/>
    <property type="project" value="InterPro"/>
</dbReference>
<dbReference type="GO" id="GO:0016020">
    <property type="term" value="C:membrane"/>
    <property type="evidence" value="ECO:0007669"/>
    <property type="project" value="UniProtKB-SubCell"/>
</dbReference>
<dbReference type="InterPro" id="IPR038501">
    <property type="entry name" value="Spore_GerAC_C_sf"/>
</dbReference>
<feature type="domain" description="Spore germination GerAC-like C-terminal" evidence="9">
    <location>
        <begin position="151"/>
        <end position="326"/>
    </location>
</feature>
<evidence type="ECO:0000256" key="5">
    <source>
        <dbReference type="ARBA" id="ARBA00023136"/>
    </source>
</evidence>
<dbReference type="AlphaFoldDB" id="A0A7X8C4H3"/>
<dbReference type="InterPro" id="IPR046953">
    <property type="entry name" value="Spore_GerAC-like_C"/>
</dbReference>
<keyword evidence="3" id="KW-0309">Germination</keyword>
<evidence type="ECO:0000259" key="10">
    <source>
        <dbReference type="Pfam" id="PF25198"/>
    </source>
</evidence>
<comment type="similarity">
    <text evidence="2">Belongs to the GerABKC lipoprotein family.</text>
</comment>
<keyword evidence="6" id="KW-0564">Palmitate</keyword>
<feature type="region of interest" description="Disordered" evidence="8">
    <location>
        <begin position="1"/>
        <end position="22"/>
    </location>
</feature>